<dbReference type="AlphaFoldDB" id="A0A4R6IDZ0"/>
<keyword evidence="1" id="KW-0472">Membrane</keyword>
<comment type="caution">
    <text evidence="2">The sequence shown here is derived from an EMBL/GenBank/DDBJ whole genome shotgun (WGS) entry which is preliminary data.</text>
</comment>
<gene>
    <name evidence="2" type="ORF">EI74_0774</name>
</gene>
<accession>A0A4R6IDZ0</accession>
<evidence type="ECO:0000313" key="2">
    <source>
        <dbReference type="EMBL" id="TDO19125.1"/>
    </source>
</evidence>
<dbReference type="OrthoDB" id="9923150at2"/>
<name>A0A4R6IDZ0_9MOLU</name>
<feature type="transmembrane region" description="Helical" evidence="1">
    <location>
        <begin position="49"/>
        <end position="70"/>
    </location>
</feature>
<sequence length="145" mass="17523">MSKKHNDHVKKFFNMSYYFWLFGLLFFELVLFLITYFVSKSVSDSYLKITSATFLIVGSLLLLPHLYYWLNQKVFNSKRFSENNRNIKFKIKKSDERLIDRFYLNVEYNKHNLRYAQIRSWLWYIAVSLIPVIVAFIIGFTLSFV</sequence>
<evidence type="ECO:0000313" key="3">
    <source>
        <dbReference type="Proteomes" id="UP000295518"/>
    </source>
</evidence>
<keyword evidence="3" id="KW-1185">Reference proteome</keyword>
<feature type="transmembrane region" description="Helical" evidence="1">
    <location>
        <begin position="12"/>
        <end position="37"/>
    </location>
</feature>
<feature type="transmembrane region" description="Helical" evidence="1">
    <location>
        <begin position="121"/>
        <end position="144"/>
    </location>
</feature>
<protein>
    <submittedName>
        <fullName evidence="2">Uncharacterized protein</fullName>
    </submittedName>
</protein>
<reference evidence="2 3" key="1">
    <citation type="submission" date="2019-03" db="EMBL/GenBank/DDBJ databases">
        <title>Genomic Encyclopedia of Archaeal and Bacterial Type Strains, Phase II (KMG-II): from individual species to whole genera.</title>
        <authorList>
            <person name="Goeker M."/>
        </authorList>
    </citation>
    <scope>NUCLEOTIDE SEQUENCE [LARGE SCALE GENOMIC DNA]</scope>
    <source>
        <strain evidence="2 3">ATCC 700618</strain>
    </source>
</reference>
<dbReference type="EMBL" id="SNWN01000015">
    <property type="protein sequence ID" value="TDO19125.1"/>
    <property type="molecule type" value="Genomic_DNA"/>
</dbReference>
<evidence type="ECO:0000256" key="1">
    <source>
        <dbReference type="SAM" id="Phobius"/>
    </source>
</evidence>
<keyword evidence="1" id="KW-0812">Transmembrane</keyword>
<proteinExistence type="predicted"/>
<organism evidence="2 3">
    <name type="scientific">Mycoplasma testudineum</name>
    <dbReference type="NCBI Taxonomy" id="244584"/>
    <lineage>
        <taxon>Bacteria</taxon>
        <taxon>Bacillati</taxon>
        <taxon>Mycoplasmatota</taxon>
        <taxon>Mollicutes</taxon>
        <taxon>Mycoplasmataceae</taxon>
        <taxon>Mycoplasma</taxon>
    </lineage>
</organism>
<dbReference type="Proteomes" id="UP000295518">
    <property type="component" value="Unassembled WGS sequence"/>
</dbReference>
<keyword evidence="1" id="KW-1133">Transmembrane helix</keyword>
<dbReference type="RefSeq" id="WP_133509997.1">
    <property type="nucleotide sequence ID" value="NZ_NNCE01000007.1"/>
</dbReference>